<comment type="caution">
    <text evidence="2">The sequence shown here is derived from an EMBL/GenBank/DDBJ whole genome shotgun (WGS) entry which is preliminary data.</text>
</comment>
<proteinExistence type="predicted"/>
<feature type="region of interest" description="Disordered" evidence="1">
    <location>
        <begin position="28"/>
        <end position="69"/>
    </location>
</feature>
<dbReference type="Proteomes" id="UP001295684">
    <property type="component" value="Unassembled WGS sequence"/>
</dbReference>
<reference evidence="2" key="1">
    <citation type="submission" date="2023-07" db="EMBL/GenBank/DDBJ databases">
        <authorList>
            <consortium name="AG Swart"/>
            <person name="Singh M."/>
            <person name="Singh A."/>
            <person name="Seah K."/>
            <person name="Emmerich C."/>
        </authorList>
    </citation>
    <scope>NUCLEOTIDE SEQUENCE</scope>
    <source>
        <strain evidence="2">DP1</strain>
    </source>
</reference>
<accession>A0AAD1UH95</accession>
<evidence type="ECO:0000313" key="3">
    <source>
        <dbReference type="Proteomes" id="UP001295684"/>
    </source>
</evidence>
<sequence>MVKDKYQQKFQPYQSRLGNMKNFRATTTFFNQPSFKRKQTKRSPSQDKTNFSTNSGALASSPNTDLLESSRIPTTMGRIDICTRNGDSSMTPDAFLPKNSKKHQYYFSEVKRASGHTPCQIFTDIQMKKKLDTHSGNTSHKMRAYDDQAASIRLDSRFPKIKSLSPVKNTTIHEPLAATTMHFNESVLCQKWKKPTTKFYEAYKSYLKSRKKAERICSKHKRLQLMYDTRKISPESFK</sequence>
<keyword evidence="3" id="KW-1185">Reference proteome</keyword>
<feature type="compositionally biased region" description="Polar residues" evidence="1">
    <location>
        <begin position="42"/>
        <end position="69"/>
    </location>
</feature>
<protein>
    <submittedName>
        <fullName evidence="2">Uncharacterized protein</fullName>
    </submittedName>
</protein>
<organism evidence="2 3">
    <name type="scientific">Euplotes crassus</name>
    <dbReference type="NCBI Taxonomy" id="5936"/>
    <lineage>
        <taxon>Eukaryota</taxon>
        <taxon>Sar</taxon>
        <taxon>Alveolata</taxon>
        <taxon>Ciliophora</taxon>
        <taxon>Intramacronucleata</taxon>
        <taxon>Spirotrichea</taxon>
        <taxon>Hypotrichia</taxon>
        <taxon>Euplotida</taxon>
        <taxon>Euplotidae</taxon>
        <taxon>Moneuplotes</taxon>
    </lineage>
</organism>
<evidence type="ECO:0000313" key="2">
    <source>
        <dbReference type="EMBL" id="CAI2368597.1"/>
    </source>
</evidence>
<evidence type="ECO:0000256" key="1">
    <source>
        <dbReference type="SAM" id="MobiDB-lite"/>
    </source>
</evidence>
<dbReference type="EMBL" id="CAMPGE010009733">
    <property type="protein sequence ID" value="CAI2368597.1"/>
    <property type="molecule type" value="Genomic_DNA"/>
</dbReference>
<gene>
    <name evidence="2" type="ORF">ECRASSUSDP1_LOCUS9893</name>
</gene>
<dbReference type="AlphaFoldDB" id="A0AAD1UH95"/>
<name>A0AAD1UH95_EUPCR</name>